<evidence type="ECO:0000256" key="3">
    <source>
        <dbReference type="ARBA" id="ARBA00022670"/>
    </source>
</evidence>
<dbReference type="PRINTS" id="PR00722">
    <property type="entry name" value="CHYMOTRYPSIN"/>
</dbReference>
<dbReference type="PANTHER" id="PTHR24264">
    <property type="entry name" value="TRYPSIN-RELATED"/>
    <property type="match status" value="1"/>
</dbReference>
<keyword evidence="5 7" id="KW-0720">Serine protease</keyword>
<dbReference type="PROSITE" id="PS00135">
    <property type="entry name" value="TRYPSIN_SER"/>
    <property type="match status" value="1"/>
</dbReference>
<dbReference type="SUPFAM" id="SSF50494">
    <property type="entry name" value="Trypsin-like serine proteases"/>
    <property type="match status" value="1"/>
</dbReference>
<organism evidence="9 10">
    <name type="scientific">Oikopleura dioica</name>
    <name type="common">Tunicate</name>
    <dbReference type="NCBI Taxonomy" id="34765"/>
    <lineage>
        <taxon>Eukaryota</taxon>
        <taxon>Metazoa</taxon>
        <taxon>Chordata</taxon>
        <taxon>Tunicata</taxon>
        <taxon>Appendicularia</taxon>
        <taxon>Copelata</taxon>
        <taxon>Oikopleuridae</taxon>
        <taxon>Oikopleura</taxon>
    </lineage>
</organism>
<dbReference type="InterPro" id="IPR018114">
    <property type="entry name" value="TRYPSIN_HIS"/>
</dbReference>
<dbReference type="EMBL" id="OU015567">
    <property type="protein sequence ID" value="CAG5111104.1"/>
    <property type="molecule type" value="Genomic_DNA"/>
</dbReference>
<feature type="domain" description="Peptidase S1" evidence="8">
    <location>
        <begin position="19"/>
        <end position="246"/>
    </location>
</feature>
<dbReference type="Proteomes" id="UP001158576">
    <property type="component" value="Chromosome 2"/>
</dbReference>
<evidence type="ECO:0000313" key="9">
    <source>
        <dbReference type="EMBL" id="CAG5111104.1"/>
    </source>
</evidence>
<evidence type="ECO:0000256" key="7">
    <source>
        <dbReference type="RuleBase" id="RU363034"/>
    </source>
</evidence>
<dbReference type="InterPro" id="IPR001314">
    <property type="entry name" value="Peptidase_S1A"/>
</dbReference>
<dbReference type="PANTHER" id="PTHR24264:SF15">
    <property type="entry name" value="RIKEN CDNA 2210010C04 GENE"/>
    <property type="match status" value="1"/>
</dbReference>
<dbReference type="PROSITE" id="PS00134">
    <property type="entry name" value="TRYPSIN_HIS"/>
    <property type="match status" value="1"/>
</dbReference>
<reference evidence="9 10" key="1">
    <citation type="submission" date="2021-04" db="EMBL/GenBank/DDBJ databases">
        <authorList>
            <person name="Bliznina A."/>
        </authorList>
    </citation>
    <scope>NUCLEOTIDE SEQUENCE [LARGE SCALE GENOMIC DNA]</scope>
</reference>
<evidence type="ECO:0000259" key="8">
    <source>
        <dbReference type="PROSITE" id="PS50240"/>
    </source>
</evidence>
<proteinExistence type="predicted"/>
<dbReference type="InterPro" id="IPR001254">
    <property type="entry name" value="Trypsin_dom"/>
</dbReference>
<evidence type="ECO:0000256" key="4">
    <source>
        <dbReference type="ARBA" id="ARBA00022801"/>
    </source>
</evidence>
<accession>A0ABN7T028</accession>
<keyword evidence="4 7" id="KW-0378">Hydrolase</keyword>
<keyword evidence="2" id="KW-0964">Secreted</keyword>
<dbReference type="Gene3D" id="2.40.10.10">
    <property type="entry name" value="Trypsin-like serine proteases"/>
    <property type="match status" value="2"/>
</dbReference>
<dbReference type="InterPro" id="IPR050127">
    <property type="entry name" value="Serine_Proteases_S1"/>
</dbReference>
<gene>
    <name evidence="9" type="ORF">OKIOD_LOCUS14204</name>
</gene>
<evidence type="ECO:0000256" key="2">
    <source>
        <dbReference type="ARBA" id="ARBA00022525"/>
    </source>
</evidence>
<keyword evidence="3 7" id="KW-0645">Protease</keyword>
<keyword evidence="6" id="KW-1015">Disulfide bond</keyword>
<dbReference type="InterPro" id="IPR033116">
    <property type="entry name" value="TRYPSIN_SER"/>
</dbReference>
<dbReference type="SMART" id="SM00020">
    <property type="entry name" value="Tryp_SPc"/>
    <property type="match status" value="1"/>
</dbReference>
<dbReference type="CDD" id="cd00190">
    <property type="entry name" value="Tryp_SPc"/>
    <property type="match status" value="1"/>
</dbReference>
<name>A0ABN7T028_OIKDI</name>
<sequence length="246" mass="26742">MKIKIAPAFFAAAWSKTLVIGGKSEKIEAHPSATKLLKNKNTLKCGAVLISSHSFLTAAHCLQNTNLEAITGSGSEGEEKYEISSKKQIKHPNYSSVYFTNDIAVLNVSKTISFSKFTFPAIIPNHAPVDKAPSTVCGWGSTTYPEENYPLDLQCADNYILDNANCRSYYGGDIRPGMVCAMSNTFHEDACTGDSGGPLFDWFSYDSSSSEEATEEVVGLVSWGNGCGTHPGFSFISNRYSFILRL</sequence>
<evidence type="ECO:0000256" key="5">
    <source>
        <dbReference type="ARBA" id="ARBA00022825"/>
    </source>
</evidence>
<dbReference type="InterPro" id="IPR043504">
    <property type="entry name" value="Peptidase_S1_PA_chymotrypsin"/>
</dbReference>
<comment type="subcellular location">
    <subcellularLocation>
        <location evidence="1">Secreted</location>
    </subcellularLocation>
</comment>
<dbReference type="Pfam" id="PF00089">
    <property type="entry name" value="Trypsin"/>
    <property type="match status" value="1"/>
</dbReference>
<evidence type="ECO:0000313" key="10">
    <source>
        <dbReference type="Proteomes" id="UP001158576"/>
    </source>
</evidence>
<dbReference type="InterPro" id="IPR009003">
    <property type="entry name" value="Peptidase_S1_PA"/>
</dbReference>
<evidence type="ECO:0000256" key="1">
    <source>
        <dbReference type="ARBA" id="ARBA00004613"/>
    </source>
</evidence>
<protein>
    <submittedName>
        <fullName evidence="9">Oidioi.mRNA.OKI2018_I69.chr2.g5439.t1.cds</fullName>
    </submittedName>
</protein>
<keyword evidence="10" id="KW-1185">Reference proteome</keyword>
<evidence type="ECO:0000256" key="6">
    <source>
        <dbReference type="ARBA" id="ARBA00023157"/>
    </source>
</evidence>
<dbReference type="PROSITE" id="PS50240">
    <property type="entry name" value="TRYPSIN_DOM"/>
    <property type="match status" value="1"/>
</dbReference>